<name>A0A7M1XJ25_9SPIR</name>
<dbReference type="InterPro" id="IPR051319">
    <property type="entry name" value="Oligoribo/pAp-PDE_c-di-AMP_PDE"/>
</dbReference>
<evidence type="ECO:0000313" key="3">
    <source>
        <dbReference type="EMBL" id="QOS39150.1"/>
    </source>
</evidence>
<dbReference type="Pfam" id="PF01368">
    <property type="entry name" value="DHH"/>
    <property type="match status" value="1"/>
</dbReference>
<evidence type="ECO:0000259" key="2">
    <source>
        <dbReference type="Pfam" id="PF02272"/>
    </source>
</evidence>
<evidence type="ECO:0000259" key="1">
    <source>
        <dbReference type="Pfam" id="PF01368"/>
    </source>
</evidence>
<evidence type="ECO:0000313" key="4">
    <source>
        <dbReference type="Proteomes" id="UP000593591"/>
    </source>
</evidence>
<accession>A0A7M1XJ25</accession>
<dbReference type="PANTHER" id="PTHR47618:SF1">
    <property type="entry name" value="BIFUNCTIONAL OLIGORIBONUCLEASE AND PAP PHOSPHATASE NRNA"/>
    <property type="match status" value="1"/>
</dbReference>
<dbReference type="Pfam" id="PF02272">
    <property type="entry name" value="DHHA1"/>
    <property type="match status" value="1"/>
</dbReference>
<sequence>MFAEKEFEKLHNQFKYLEKKIKEYDRIVVYRHTSPDFDALGSQMGLYTWIKDNFPGKDVHYVGEDHPTFMPVLFPYAEKMDEEWFHQPHLAITTDVSNLPRLSGKEFLSFATEIIKIDHHPLPEKEEEQFGNYLIVYPERPAAAELIALFALSRSKKYKLSKLAARYMYTGIVGDTSRFLYQDTDGATLRIAADLLDTGIDKTWIYDEMYKTDLRRINILKYCLNNFVLTDKGTCYYVLTKETQEALSMTSDEGNLHINTFRNMEGVRVVCSVTWNEKNQEYRVSLRSGHMVVAPVANMFGGGGHDFAAGCKLKSLDELPSLIAALDALDDSSKR</sequence>
<dbReference type="Proteomes" id="UP000593591">
    <property type="component" value="Chromosome"/>
</dbReference>
<dbReference type="InterPro" id="IPR001667">
    <property type="entry name" value="DDH_dom"/>
</dbReference>
<dbReference type="InterPro" id="IPR003156">
    <property type="entry name" value="DHHA1_dom"/>
</dbReference>
<dbReference type="EMBL" id="CP031517">
    <property type="protein sequence ID" value="QOS39150.1"/>
    <property type="molecule type" value="Genomic_DNA"/>
</dbReference>
<protein>
    <submittedName>
        <fullName evidence="3">Bifunctional oligoribonuclease/PAP phosphatase NrnA</fullName>
    </submittedName>
</protein>
<dbReference type="AlphaFoldDB" id="A0A7M1XJ25"/>
<feature type="domain" description="DHHA1" evidence="2">
    <location>
        <begin position="258"/>
        <end position="328"/>
    </location>
</feature>
<reference evidence="3 4" key="1">
    <citation type="submission" date="2018-08" db="EMBL/GenBank/DDBJ databases">
        <title>The first complete genome of Treponema rectale (CHPAT), a commensal spirochete of the bovine rectum.</title>
        <authorList>
            <person name="Staton G.J."/>
            <person name="Clegg S.R."/>
            <person name="Carter S.D."/>
            <person name="Radford A.D."/>
            <person name="Darby A."/>
            <person name="Hall N."/>
            <person name="Birtles R.J."/>
            <person name="Evans N.J."/>
        </authorList>
    </citation>
    <scope>NUCLEOTIDE SEQUENCE [LARGE SCALE GENOMIC DNA]</scope>
    <source>
        <strain evidence="3 4">CHPA</strain>
    </source>
</reference>
<dbReference type="SUPFAM" id="SSF64182">
    <property type="entry name" value="DHH phosphoesterases"/>
    <property type="match status" value="1"/>
</dbReference>
<dbReference type="GO" id="GO:0003676">
    <property type="term" value="F:nucleic acid binding"/>
    <property type="evidence" value="ECO:0007669"/>
    <property type="project" value="InterPro"/>
</dbReference>
<dbReference type="Gene3D" id="3.10.310.30">
    <property type="match status" value="1"/>
</dbReference>
<feature type="domain" description="DDH" evidence="1">
    <location>
        <begin position="26"/>
        <end position="172"/>
    </location>
</feature>
<dbReference type="Gene3D" id="3.90.1640.10">
    <property type="entry name" value="inorganic pyrophosphatase (n-terminal core)"/>
    <property type="match status" value="1"/>
</dbReference>
<gene>
    <name evidence="3" type="ORF">DYE49_01235</name>
</gene>
<dbReference type="KEGG" id="trc:DYE49_01235"/>
<organism evidence="3 4">
    <name type="scientific">Treponema rectale</name>
    <dbReference type="NCBI Taxonomy" id="744512"/>
    <lineage>
        <taxon>Bacteria</taxon>
        <taxon>Pseudomonadati</taxon>
        <taxon>Spirochaetota</taxon>
        <taxon>Spirochaetia</taxon>
        <taxon>Spirochaetales</taxon>
        <taxon>Treponemataceae</taxon>
        <taxon>Treponema</taxon>
    </lineage>
</organism>
<dbReference type="InterPro" id="IPR038763">
    <property type="entry name" value="DHH_sf"/>
</dbReference>
<dbReference type="PANTHER" id="PTHR47618">
    <property type="entry name" value="BIFUNCTIONAL OLIGORIBONUCLEASE AND PAP PHOSPHATASE NRNA"/>
    <property type="match status" value="1"/>
</dbReference>
<proteinExistence type="predicted"/>